<evidence type="ECO:0008006" key="15">
    <source>
        <dbReference type="Google" id="ProtNLM"/>
    </source>
</evidence>
<comment type="caution">
    <text evidence="13">The sequence shown here is derived from an EMBL/GenBank/DDBJ whole genome shotgun (WGS) entry which is preliminary data.</text>
</comment>
<comment type="subcellular location">
    <subcellularLocation>
        <location evidence="1">Membrane</location>
        <topology evidence="1">Single-pass membrane protein</topology>
    </subcellularLocation>
</comment>
<dbReference type="Proteomes" id="UP001314170">
    <property type="component" value="Unassembled WGS sequence"/>
</dbReference>
<dbReference type="SUPFAM" id="SSF48264">
    <property type="entry name" value="Cytochrome P450"/>
    <property type="match status" value="1"/>
</dbReference>
<evidence type="ECO:0000256" key="1">
    <source>
        <dbReference type="ARBA" id="ARBA00004167"/>
    </source>
</evidence>
<dbReference type="FunFam" id="1.10.630.10:FF:000029">
    <property type="entry name" value="Cytochrome P450 734A1"/>
    <property type="match status" value="1"/>
</dbReference>
<evidence type="ECO:0000313" key="13">
    <source>
        <dbReference type="EMBL" id="CAK7344375.1"/>
    </source>
</evidence>
<protein>
    <recommendedName>
        <fullName evidence="15">Cytochrome P450</fullName>
    </recommendedName>
</protein>
<keyword evidence="5 11" id="KW-0479">Metal-binding</keyword>
<keyword evidence="8 11" id="KW-0408">Iron</keyword>
<keyword evidence="9" id="KW-0503">Monooxygenase</keyword>
<dbReference type="InterPro" id="IPR001128">
    <property type="entry name" value="Cyt_P450"/>
</dbReference>
<dbReference type="PRINTS" id="PR00463">
    <property type="entry name" value="EP450I"/>
</dbReference>
<name>A0AAV1S128_9ROSI</name>
<dbReference type="GO" id="GO:0004497">
    <property type="term" value="F:monooxygenase activity"/>
    <property type="evidence" value="ECO:0007669"/>
    <property type="project" value="UniProtKB-KW"/>
</dbReference>
<sequence>MKIETTMGSFLKEEGKEEEFLVDDVDEVCERSPPTMATIMLVMTNLFVMFLFCFFKVAYDTISCYFLTPRRIKKIMEKQGVRGPKPRPFTGNIQDVASLVSQSTSKDMDRITHDTVNRLLPHYVAWSKQYGKRFIFWNGIEPRLCIAETELIKELLTKYSTKAGKSWLQREGTKHFIGRGLLMANGSDWYHQRHIAAPAFMGERLKGYAGLMVDCTKNMLQSLQNAVESGQTEVEVGEYMTRVTADIISRTEFDSSYEKGKQIFHLLTELQSLCHQATRHLCLPGSRFFPSNYNRQIKSKKMEVERLLLEIIQSRKDCVEIGRSSSYGNDLLGILLNEMEKKRSDGFNINLQLIMDECKTFFFAGHETTALLLTWTVMLLATNPSWQEKVRAEVNEVCNGESPSIDHLPKFNLLNMVINESLRLYPPATLLPRMAFEDIKLGDLDIPKGLQIWIPVLAIHHSEELWGKDANEFNPDRFASKPFAPGRHFIPFAAGPRNCIGQSFAMMEAKIILAMLISRFSFNISDSYRHAPVVVLTIKPKYGVQVYLKPLNS</sequence>
<organism evidence="13 14">
    <name type="scientific">Dovyalis caffra</name>
    <dbReference type="NCBI Taxonomy" id="77055"/>
    <lineage>
        <taxon>Eukaryota</taxon>
        <taxon>Viridiplantae</taxon>
        <taxon>Streptophyta</taxon>
        <taxon>Embryophyta</taxon>
        <taxon>Tracheophyta</taxon>
        <taxon>Spermatophyta</taxon>
        <taxon>Magnoliopsida</taxon>
        <taxon>eudicotyledons</taxon>
        <taxon>Gunneridae</taxon>
        <taxon>Pentapetalae</taxon>
        <taxon>rosids</taxon>
        <taxon>fabids</taxon>
        <taxon>Malpighiales</taxon>
        <taxon>Salicaceae</taxon>
        <taxon>Flacourtieae</taxon>
        <taxon>Dovyalis</taxon>
    </lineage>
</organism>
<dbReference type="AlphaFoldDB" id="A0AAV1S128"/>
<evidence type="ECO:0000256" key="8">
    <source>
        <dbReference type="ARBA" id="ARBA00023004"/>
    </source>
</evidence>
<evidence type="ECO:0000256" key="3">
    <source>
        <dbReference type="ARBA" id="ARBA00022617"/>
    </source>
</evidence>
<proteinExistence type="inferred from homology"/>
<dbReference type="InterPro" id="IPR036396">
    <property type="entry name" value="Cyt_P450_sf"/>
</dbReference>
<evidence type="ECO:0000256" key="5">
    <source>
        <dbReference type="ARBA" id="ARBA00022723"/>
    </source>
</evidence>
<dbReference type="PANTHER" id="PTHR24282">
    <property type="entry name" value="CYTOCHROME P450 FAMILY MEMBER"/>
    <property type="match status" value="1"/>
</dbReference>
<dbReference type="GO" id="GO:0020037">
    <property type="term" value="F:heme binding"/>
    <property type="evidence" value="ECO:0007669"/>
    <property type="project" value="InterPro"/>
</dbReference>
<feature type="binding site" description="axial binding residue" evidence="11">
    <location>
        <position position="499"/>
    </location>
    <ligand>
        <name>heme</name>
        <dbReference type="ChEBI" id="CHEBI:30413"/>
    </ligand>
    <ligandPart>
        <name>Fe</name>
        <dbReference type="ChEBI" id="CHEBI:18248"/>
    </ligandPart>
</feature>
<evidence type="ECO:0000256" key="12">
    <source>
        <dbReference type="SAM" id="Phobius"/>
    </source>
</evidence>
<evidence type="ECO:0000256" key="2">
    <source>
        <dbReference type="ARBA" id="ARBA00010617"/>
    </source>
</evidence>
<dbReference type="EMBL" id="CAWUPB010001161">
    <property type="protein sequence ID" value="CAK7344375.1"/>
    <property type="molecule type" value="Genomic_DNA"/>
</dbReference>
<keyword evidence="14" id="KW-1185">Reference proteome</keyword>
<dbReference type="PRINTS" id="PR00385">
    <property type="entry name" value="P450"/>
</dbReference>
<dbReference type="GO" id="GO:0016020">
    <property type="term" value="C:membrane"/>
    <property type="evidence" value="ECO:0007669"/>
    <property type="project" value="UniProtKB-SubCell"/>
</dbReference>
<evidence type="ECO:0000256" key="10">
    <source>
        <dbReference type="ARBA" id="ARBA00023136"/>
    </source>
</evidence>
<comment type="similarity">
    <text evidence="2">Belongs to the cytochrome P450 family.</text>
</comment>
<accession>A0AAV1S128</accession>
<keyword evidence="7" id="KW-0560">Oxidoreductase</keyword>
<evidence type="ECO:0000256" key="9">
    <source>
        <dbReference type="ARBA" id="ARBA00023033"/>
    </source>
</evidence>
<dbReference type="InterPro" id="IPR050665">
    <property type="entry name" value="Cytochrome_P450_Monooxygen"/>
</dbReference>
<evidence type="ECO:0000256" key="6">
    <source>
        <dbReference type="ARBA" id="ARBA00022989"/>
    </source>
</evidence>
<evidence type="ECO:0000256" key="11">
    <source>
        <dbReference type="PIRSR" id="PIRSR602401-1"/>
    </source>
</evidence>
<dbReference type="InterPro" id="IPR002401">
    <property type="entry name" value="Cyt_P450_E_grp-I"/>
</dbReference>
<reference evidence="13 14" key="1">
    <citation type="submission" date="2024-01" db="EMBL/GenBank/DDBJ databases">
        <authorList>
            <person name="Waweru B."/>
        </authorList>
    </citation>
    <scope>NUCLEOTIDE SEQUENCE [LARGE SCALE GENOMIC DNA]</scope>
</reference>
<gene>
    <name evidence="13" type="ORF">DCAF_LOCUS17760</name>
</gene>
<feature type="transmembrane region" description="Helical" evidence="12">
    <location>
        <begin position="46"/>
        <end position="68"/>
    </location>
</feature>
<dbReference type="GO" id="GO:0016705">
    <property type="term" value="F:oxidoreductase activity, acting on paired donors, with incorporation or reduction of molecular oxygen"/>
    <property type="evidence" value="ECO:0007669"/>
    <property type="project" value="InterPro"/>
</dbReference>
<dbReference type="PANTHER" id="PTHR24282:SF228">
    <property type="entry name" value="CYTOKININ HYDROXYLASE"/>
    <property type="match status" value="1"/>
</dbReference>
<comment type="cofactor">
    <cofactor evidence="11">
        <name>heme</name>
        <dbReference type="ChEBI" id="CHEBI:30413"/>
    </cofactor>
</comment>
<keyword evidence="6 12" id="KW-1133">Transmembrane helix</keyword>
<dbReference type="CDD" id="cd11052">
    <property type="entry name" value="CYP72_clan"/>
    <property type="match status" value="1"/>
</dbReference>
<keyword evidence="10 12" id="KW-0472">Membrane</keyword>
<evidence type="ECO:0000313" key="14">
    <source>
        <dbReference type="Proteomes" id="UP001314170"/>
    </source>
</evidence>
<dbReference type="Pfam" id="PF00067">
    <property type="entry name" value="p450"/>
    <property type="match status" value="1"/>
</dbReference>
<evidence type="ECO:0000256" key="7">
    <source>
        <dbReference type="ARBA" id="ARBA00023002"/>
    </source>
</evidence>
<keyword evidence="4 12" id="KW-0812">Transmembrane</keyword>
<dbReference type="GO" id="GO:0005506">
    <property type="term" value="F:iron ion binding"/>
    <property type="evidence" value="ECO:0007669"/>
    <property type="project" value="InterPro"/>
</dbReference>
<keyword evidence="3 11" id="KW-0349">Heme</keyword>
<dbReference type="Gene3D" id="1.10.630.10">
    <property type="entry name" value="Cytochrome P450"/>
    <property type="match status" value="1"/>
</dbReference>
<evidence type="ECO:0000256" key="4">
    <source>
        <dbReference type="ARBA" id="ARBA00022692"/>
    </source>
</evidence>